<evidence type="ECO:0000313" key="5">
    <source>
        <dbReference type="Proteomes" id="UP000052268"/>
    </source>
</evidence>
<dbReference type="PATRIC" id="fig|1114963.3.peg.3824"/>
<keyword evidence="2" id="KW-0732">Signal</keyword>
<dbReference type="InterPro" id="IPR011464">
    <property type="entry name" value="DUF1570"/>
</dbReference>
<name>A0A0J7XLA1_9SPHN</name>
<dbReference type="SUPFAM" id="SSF48452">
    <property type="entry name" value="TPR-like"/>
    <property type="match status" value="1"/>
</dbReference>
<evidence type="ECO:0000313" key="4">
    <source>
        <dbReference type="EMBL" id="KMS52771.1"/>
    </source>
</evidence>
<evidence type="ECO:0000256" key="1">
    <source>
        <dbReference type="SAM" id="MobiDB-lite"/>
    </source>
</evidence>
<feature type="region of interest" description="Disordered" evidence="1">
    <location>
        <begin position="491"/>
        <end position="510"/>
    </location>
</feature>
<dbReference type="Proteomes" id="UP000052268">
    <property type="component" value="Unassembled WGS sequence"/>
</dbReference>
<dbReference type="EMBL" id="JACU01000008">
    <property type="protein sequence ID" value="KMS52771.1"/>
    <property type="molecule type" value="Genomic_DNA"/>
</dbReference>
<feature type="signal peptide" evidence="2">
    <location>
        <begin position="1"/>
        <end position="21"/>
    </location>
</feature>
<accession>A0A0J7XLA1</accession>
<gene>
    <name evidence="4" type="ORF">V474_24840</name>
</gene>
<dbReference type="AlphaFoldDB" id="A0A0J7XLA1"/>
<sequence>MQFKMLAAALSVFLWPGLAQAAWLEASSEHFVIYADDNERDITRFSQQLERYHAGMALLLASKSTVPSPSNRVTVYVVRNKREVQELHGGDNKFLGGFYVPRAGGSLAIVPKVDSGNGAVTMSMVVLLHEYAHHFLISSNSMPMPRWFSEGAAEFFASAKFEPDGAVWLGRPAQHRAGELYFAKDVKAADLLDPAEYDKSKHTTYDAFYGKSWLLYHYLTFDVARRGQLGRYIALLQDGKAQRDAALEAFGDIDTLEKDLDKYLSKNRMSALKLTADKVPIGAISLRVLPAGESAMMPVRIRSKRGISREEAPALLVEARAVAARYPGDSAVLSALAESEYDAGNDKEAIAAADAALALDPKQVNAYVQKGLALFRIASEADDSAAAYKAARAPFIALNRIENDHPLPLMYFYRSFVEQGEKPPTLALDALIRAMQLAPFDLGLRMNLGQALILLGRRDDARIVLLPVAYSPHGGGMSDFARKMVERMDKDPAWKGEGDLSEEGSEGVSE</sequence>
<feature type="compositionally biased region" description="Acidic residues" evidence="1">
    <location>
        <begin position="499"/>
        <end position="510"/>
    </location>
</feature>
<protein>
    <recommendedName>
        <fullName evidence="3">DUF1570 domain-containing protein</fullName>
    </recommendedName>
</protein>
<reference evidence="4 5" key="1">
    <citation type="journal article" date="2015" name="G3 (Bethesda)">
        <title>Insights into Ongoing Evolution of the Hexachlorocyclohexane Catabolic Pathway from Comparative Genomics of Ten Sphingomonadaceae Strains.</title>
        <authorList>
            <person name="Pearce S.L."/>
            <person name="Oakeshott J.G."/>
            <person name="Pandey G."/>
        </authorList>
    </citation>
    <scope>NUCLEOTIDE SEQUENCE [LARGE SCALE GENOMIC DNA]</scope>
    <source>
        <strain evidence="4 5">LL02</strain>
    </source>
</reference>
<keyword evidence="5" id="KW-1185">Reference proteome</keyword>
<dbReference type="InterPro" id="IPR011990">
    <property type="entry name" value="TPR-like_helical_dom_sf"/>
</dbReference>
<evidence type="ECO:0000259" key="3">
    <source>
        <dbReference type="Pfam" id="PF07607"/>
    </source>
</evidence>
<organism evidence="4 5">
    <name type="scientific">Novosphingobium barchaimii LL02</name>
    <dbReference type="NCBI Taxonomy" id="1114963"/>
    <lineage>
        <taxon>Bacteria</taxon>
        <taxon>Pseudomonadati</taxon>
        <taxon>Pseudomonadota</taxon>
        <taxon>Alphaproteobacteria</taxon>
        <taxon>Sphingomonadales</taxon>
        <taxon>Sphingomonadaceae</taxon>
        <taxon>Novosphingobium</taxon>
    </lineage>
</organism>
<proteinExistence type="predicted"/>
<feature type="domain" description="DUF1570" evidence="3">
    <location>
        <begin position="137"/>
        <end position="220"/>
    </location>
</feature>
<comment type="caution">
    <text evidence="4">The sequence shown here is derived from an EMBL/GenBank/DDBJ whole genome shotgun (WGS) entry which is preliminary data.</text>
</comment>
<dbReference type="RefSeq" id="WP_059152819.1">
    <property type="nucleotide sequence ID" value="NZ_KQ130456.1"/>
</dbReference>
<dbReference type="Pfam" id="PF07607">
    <property type="entry name" value="DUF1570"/>
    <property type="match status" value="1"/>
</dbReference>
<dbReference type="Gene3D" id="1.25.40.10">
    <property type="entry name" value="Tetratricopeptide repeat domain"/>
    <property type="match status" value="1"/>
</dbReference>
<evidence type="ECO:0000256" key="2">
    <source>
        <dbReference type="SAM" id="SignalP"/>
    </source>
</evidence>
<feature type="chain" id="PRO_5005291910" description="DUF1570 domain-containing protein" evidence="2">
    <location>
        <begin position="22"/>
        <end position="510"/>
    </location>
</feature>